<keyword evidence="1" id="KW-0243">Dynein</keyword>
<accession>A0AB34J9F4</accession>
<protein>
    <recommendedName>
        <fullName evidence="1">Dynein light chain</fullName>
    </recommendedName>
</protein>
<comment type="caution">
    <text evidence="2">The sequence shown here is derived from an EMBL/GenBank/DDBJ whole genome shotgun (WGS) entry which is preliminary data.</text>
</comment>
<dbReference type="GO" id="GO:0005874">
    <property type="term" value="C:microtubule"/>
    <property type="evidence" value="ECO:0007669"/>
    <property type="project" value="UniProtKB-KW"/>
</dbReference>
<evidence type="ECO:0000313" key="2">
    <source>
        <dbReference type="EMBL" id="KAL1515184.1"/>
    </source>
</evidence>
<dbReference type="GO" id="GO:0045505">
    <property type="term" value="F:dynein intermediate chain binding"/>
    <property type="evidence" value="ECO:0007669"/>
    <property type="project" value="TreeGrafter"/>
</dbReference>
<dbReference type="Gene3D" id="3.30.740.10">
    <property type="entry name" value="Protein Inhibitor Of Neuronal Nitric Oxide Synthase"/>
    <property type="match status" value="1"/>
</dbReference>
<dbReference type="InterPro" id="IPR037177">
    <property type="entry name" value="DLC_sf"/>
</dbReference>
<sequence length="111" mass="12590">MAEEVKKPEESTRKIEILKSDMNEEMIAEIIKITAAAFKKHTLHKDVATHVKQSFDAKYPPADNKATSGVYHCIVGSDFAVSATHETHFSCFWRCDNVKLLLYKSKDSPFD</sequence>
<name>A0AB34J9F4_PRYPA</name>
<dbReference type="Proteomes" id="UP001515480">
    <property type="component" value="Unassembled WGS sequence"/>
</dbReference>
<dbReference type="SMART" id="SM01375">
    <property type="entry name" value="Dynein_light"/>
    <property type="match status" value="1"/>
</dbReference>
<reference evidence="2 3" key="1">
    <citation type="journal article" date="2024" name="Science">
        <title>Giant polyketide synthase enzymes in the biosynthesis of giant marine polyether toxins.</title>
        <authorList>
            <person name="Fallon T.R."/>
            <person name="Shende V.V."/>
            <person name="Wierzbicki I.H."/>
            <person name="Pendleton A.L."/>
            <person name="Watervoot N.F."/>
            <person name="Auber R.P."/>
            <person name="Gonzalez D.J."/>
            <person name="Wisecaver J.H."/>
            <person name="Moore B.S."/>
        </authorList>
    </citation>
    <scope>NUCLEOTIDE SEQUENCE [LARGE SCALE GENOMIC DNA]</scope>
    <source>
        <strain evidence="2 3">12B1</strain>
    </source>
</reference>
<dbReference type="AlphaFoldDB" id="A0AB34J9F4"/>
<evidence type="ECO:0000256" key="1">
    <source>
        <dbReference type="RuleBase" id="RU365010"/>
    </source>
</evidence>
<dbReference type="PANTHER" id="PTHR11886:SF35">
    <property type="entry name" value="DYNEIN LIGHT CHAIN"/>
    <property type="match status" value="1"/>
</dbReference>
<gene>
    <name evidence="2" type="ORF">AB1Y20_004245</name>
</gene>
<dbReference type="GO" id="GO:0005868">
    <property type="term" value="C:cytoplasmic dynein complex"/>
    <property type="evidence" value="ECO:0007669"/>
    <property type="project" value="TreeGrafter"/>
</dbReference>
<comment type="similarity">
    <text evidence="1">Belongs to the dynein light chain family.</text>
</comment>
<dbReference type="Pfam" id="PF01221">
    <property type="entry name" value="Dynein_light"/>
    <property type="match status" value="1"/>
</dbReference>
<dbReference type="SUPFAM" id="SSF54648">
    <property type="entry name" value="DLC"/>
    <property type="match status" value="1"/>
</dbReference>
<keyword evidence="1" id="KW-0206">Cytoskeleton</keyword>
<dbReference type="EMBL" id="JBGBPQ010000012">
    <property type="protein sequence ID" value="KAL1515184.1"/>
    <property type="molecule type" value="Genomic_DNA"/>
</dbReference>
<comment type="subcellular location">
    <subcellularLocation>
        <location evidence="1">Cytoplasm</location>
        <location evidence="1">Cytoskeleton</location>
    </subcellularLocation>
</comment>
<keyword evidence="1" id="KW-0963">Cytoplasm</keyword>
<proteinExistence type="inferred from homology"/>
<keyword evidence="1" id="KW-0505">Motor protein</keyword>
<dbReference type="PANTHER" id="PTHR11886">
    <property type="entry name" value="DYNEIN LIGHT CHAIN"/>
    <property type="match status" value="1"/>
</dbReference>
<dbReference type="InterPro" id="IPR001372">
    <property type="entry name" value="Dynein_light_chain_typ-1/2"/>
</dbReference>
<evidence type="ECO:0000313" key="3">
    <source>
        <dbReference type="Proteomes" id="UP001515480"/>
    </source>
</evidence>
<dbReference type="GO" id="GO:0007017">
    <property type="term" value="P:microtubule-based process"/>
    <property type="evidence" value="ECO:0007669"/>
    <property type="project" value="InterPro"/>
</dbReference>
<keyword evidence="1" id="KW-0493">Microtubule</keyword>
<organism evidence="2 3">
    <name type="scientific">Prymnesium parvum</name>
    <name type="common">Toxic golden alga</name>
    <dbReference type="NCBI Taxonomy" id="97485"/>
    <lineage>
        <taxon>Eukaryota</taxon>
        <taxon>Haptista</taxon>
        <taxon>Haptophyta</taxon>
        <taxon>Prymnesiophyceae</taxon>
        <taxon>Prymnesiales</taxon>
        <taxon>Prymnesiaceae</taxon>
        <taxon>Prymnesium</taxon>
    </lineage>
</organism>
<keyword evidence="3" id="KW-1185">Reference proteome</keyword>